<keyword evidence="3" id="KW-1185">Reference proteome</keyword>
<evidence type="ECO:0000313" key="2">
    <source>
        <dbReference type="EMBL" id="KSU83524.1"/>
    </source>
</evidence>
<comment type="caution">
    <text evidence="2">The sequence shown here is derived from an EMBL/GenBank/DDBJ whole genome shotgun (WGS) entry which is preliminary data.</text>
</comment>
<sequence length="258" mass="29286">MEKWLNSWSLGLDAHLGDFERLKEAGFRGIEVLAEQRKAADYLEFAHRSGFNVGLHLPFHDLNLATPDSVVYERTFSILTDWIKRLADYGGTHATFHGGYAWFSEEKHACLERVTERILRLDQVAKPYGIDLLLENLIPDHLNYCHQVASNLDEWLDLIKNTQVKACLDTGHLNLMGNELEDAIDRLGASLGALHLSENDGKADLHLLPGDGNQFTKNAGEYLFNHRFNGPVIYEINPYKYSLQQIINHQSNTKSVLT</sequence>
<dbReference type="Gene3D" id="3.20.20.150">
    <property type="entry name" value="Divalent-metal-dependent TIM barrel enzymes"/>
    <property type="match status" value="1"/>
</dbReference>
<dbReference type="AlphaFoldDB" id="A0A0V8J9C4"/>
<evidence type="ECO:0000313" key="3">
    <source>
        <dbReference type="Proteomes" id="UP000054099"/>
    </source>
</evidence>
<proteinExistence type="predicted"/>
<organism evidence="2 3">
    <name type="scientific">Fictibacillus enclensis</name>
    <dbReference type="NCBI Taxonomy" id="1017270"/>
    <lineage>
        <taxon>Bacteria</taxon>
        <taxon>Bacillati</taxon>
        <taxon>Bacillota</taxon>
        <taxon>Bacilli</taxon>
        <taxon>Bacillales</taxon>
        <taxon>Fictibacillaceae</taxon>
        <taxon>Fictibacillus</taxon>
    </lineage>
</organism>
<dbReference type="Pfam" id="PF01261">
    <property type="entry name" value="AP_endonuc_2"/>
    <property type="match status" value="1"/>
</dbReference>
<dbReference type="OrthoDB" id="110795at2"/>
<name>A0A0V8J9C4_9BACL</name>
<gene>
    <name evidence="2" type="ORF">AS030_13270</name>
</gene>
<dbReference type="InterPro" id="IPR013022">
    <property type="entry name" value="Xyl_isomerase-like_TIM-brl"/>
</dbReference>
<dbReference type="InterPro" id="IPR036237">
    <property type="entry name" value="Xyl_isomerase-like_sf"/>
</dbReference>
<dbReference type="GO" id="GO:0016853">
    <property type="term" value="F:isomerase activity"/>
    <property type="evidence" value="ECO:0007669"/>
    <property type="project" value="UniProtKB-KW"/>
</dbReference>
<dbReference type="SUPFAM" id="SSF51658">
    <property type="entry name" value="Xylose isomerase-like"/>
    <property type="match status" value="1"/>
</dbReference>
<keyword evidence="2" id="KW-0413">Isomerase</keyword>
<dbReference type="InterPro" id="IPR050312">
    <property type="entry name" value="IolE/XylAMocC-like"/>
</dbReference>
<dbReference type="EMBL" id="LNQN01000002">
    <property type="protein sequence ID" value="KSU83524.1"/>
    <property type="molecule type" value="Genomic_DNA"/>
</dbReference>
<dbReference type="Proteomes" id="UP000054099">
    <property type="component" value="Unassembled WGS sequence"/>
</dbReference>
<protein>
    <submittedName>
        <fullName evidence="2">Xylose isomerase</fullName>
    </submittedName>
</protein>
<dbReference type="PANTHER" id="PTHR12110">
    <property type="entry name" value="HYDROXYPYRUVATE ISOMERASE"/>
    <property type="match status" value="1"/>
</dbReference>
<accession>A0A0V8J9C4</accession>
<evidence type="ECO:0000259" key="1">
    <source>
        <dbReference type="Pfam" id="PF01261"/>
    </source>
</evidence>
<reference evidence="2 3" key="1">
    <citation type="journal article" date="2014" name="Antonie Van Leeuwenhoek">
        <title>Fictibacillus enclensis sp. nov., isolated from marine sediment.</title>
        <authorList>
            <person name="Dastager S.G."/>
            <person name="Mawlankar R."/>
            <person name="Srinivasan K."/>
            <person name="Tang S.K."/>
            <person name="Lee J.C."/>
            <person name="Ramana V.V."/>
            <person name="Shouche Y.S."/>
        </authorList>
    </citation>
    <scope>NUCLEOTIDE SEQUENCE [LARGE SCALE GENOMIC DNA]</scope>
    <source>
        <strain evidence="2 3">NIO-1003</strain>
    </source>
</reference>
<feature type="domain" description="Xylose isomerase-like TIM barrel" evidence="1">
    <location>
        <begin position="19"/>
        <end position="238"/>
    </location>
</feature>
<dbReference type="RefSeq" id="WP_061972363.1">
    <property type="nucleotide sequence ID" value="NZ_FMAV01000002.1"/>
</dbReference>